<dbReference type="Pfam" id="PF13231">
    <property type="entry name" value="PMT_2"/>
    <property type="match status" value="1"/>
</dbReference>
<dbReference type="Proteomes" id="UP000176850">
    <property type="component" value="Unassembled WGS sequence"/>
</dbReference>
<name>A0A1F7GL36_9BACT</name>
<evidence type="ECO:0000256" key="5">
    <source>
        <dbReference type="ARBA" id="ARBA00022692"/>
    </source>
</evidence>
<keyword evidence="3" id="KW-0328">Glycosyltransferase</keyword>
<dbReference type="EMBL" id="MFZH01000007">
    <property type="protein sequence ID" value="OGK19663.1"/>
    <property type="molecule type" value="Genomic_DNA"/>
</dbReference>
<feature type="domain" description="Glycosyltransferase RgtA/B/C/D-like" evidence="9">
    <location>
        <begin position="46"/>
        <end position="195"/>
    </location>
</feature>
<evidence type="ECO:0000256" key="4">
    <source>
        <dbReference type="ARBA" id="ARBA00022679"/>
    </source>
</evidence>
<keyword evidence="2" id="KW-1003">Cell membrane</keyword>
<dbReference type="GO" id="GO:0016763">
    <property type="term" value="F:pentosyltransferase activity"/>
    <property type="evidence" value="ECO:0007669"/>
    <property type="project" value="TreeGrafter"/>
</dbReference>
<comment type="caution">
    <text evidence="10">The sequence shown here is derived from an EMBL/GenBank/DDBJ whole genome shotgun (WGS) entry which is preliminary data.</text>
</comment>
<feature type="transmembrane region" description="Helical" evidence="8">
    <location>
        <begin position="315"/>
        <end position="332"/>
    </location>
</feature>
<evidence type="ECO:0000256" key="6">
    <source>
        <dbReference type="ARBA" id="ARBA00022989"/>
    </source>
</evidence>
<feature type="transmembrane region" description="Helical" evidence="8">
    <location>
        <begin position="97"/>
        <end position="113"/>
    </location>
</feature>
<sequence length="429" mass="50832">MIDWLFNNTPFYLMTQSFWRDEAFSYLMARMPILQMLYTTARDFNPPLYYGILHFWMNIFGSSEVAIRSLSLIFFAISVLYFLLFLVDILKVPEKRAHIYVFLYALNPFLLYYGIEARMYSLFALLTLCAFYYLLKKEWKWYAVFTTLALYTHYFFLFALVTQIIYMVLYEREELKKKFKYFIAPIIIFIPWIYYALPTLLHKTNEFWITALSPFQAINTIGVLFTGYEPIWVFYDKYIIFVSIMLLIILGYFLTRKLHHDKHLSMLLLWAFGAYFTIAIISFVKPLFVPRYLIFSAVGFNLLLAYMMEHVPQRTKIIIGVILFTMLIHYSYNESLFKRKGNIRKTLHEISTLAGPNDVVYVTNPGAYFTASYYIRDRKVFIYQSPESVPYFVGLALIPSSSIIQLLPSYPVKAFVLKDDFQYEIVSSQ</sequence>
<gene>
    <name evidence="10" type="ORF">A2799_01380</name>
</gene>
<reference evidence="10 11" key="1">
    <citation type="journal article" date="2016" name="Nat. Commun.">
        <title>Thousands of microbial genomes shed light on interconnected biogeochemical processes in an aquifer system.</title>
        <authorList>
            <person name="Anantharaman K."/>
            <person name="Brown C.T."/>
            <person name="Hug L.A."/>
            <person name="Sharon I."/>
            <person name="Castelle C.J."/>
            <person name="Probst A.J."/>
            <person name="Thomas B.C."/>
            <person name="Singh A."/>
            <person name="Wilkins M.J."/>
            <person name="Karaoz U."/>
            <person name="Brodie E.L."/>
            <person name="Williams K.H."/>
            <person name="Hubbard S.S."/>
            <person name="Banfield J.F."/>
        </authorList>
    </citation>
    <scope>NUCLEOTIDE SEQUENCE [LARGE SCALE GENOMIC DNA]</scope>
</reference>
<protein>
    <recommendedName>
        <fullName evidence="9">Glycosyltransferase RgtA/B/C/D-like domain-containing protein</fullName>
    </recommendedName>
</protein>
<dbReference type="AlphaFoldDB" id="A0A1F7GL36"/>
<proteinExistence type="predicted"/>
<feature type="transmembrane region" description="Helical" evidence="8">
    <location>
        <begin position="142"/>
        <end position="169"/>
    </location>
</feature>
<keyword evidence="7 8" id="KW-0472">Membrane</keyword>
<evidence type="ECO:0000313" key="10">
    <source>
        <dbReference type="EMBL" id="OGK19663.1"/>
    </source>
</evidence>
<feature type="transmembrane region" description="Helical" evidence="8">
    <location>
        <begin position="73"/>
        <end position="90"/>
    </location>
</feature>
<feature type="transmembrane region" description="Helical" evidence="8">
    <location>
        <begin position="181"/>
        <end position="200"/>
    </location>
</feature>
<organism evidence="10 11">
    <name type="scientific">Candidatus Roizmanbacteria bacterium RIFCSPHIGHO2_01_FULL_39_24</name>
    <dbReference type="NCBI Taxonomy" id="1802032"/>
    <lineage>
        <taxon>Bacteria</taxon>
        <taxon>Candidatus Roizmaniibacteriota</taxon>
    </lineage>
</organism>
<accession>A0A1F7GL36</accession>
<evidence type="ECO:0000256" key="2">
    <source>
        <dbReference type="ARBA" id="ARBA00022475"/>
    </source>
</evidence>
<dbReference type="PANTHER" id="PTHR33908">
    <property type="entry name" value="MANNOSYLTRANSFERASE YKCB-RELATED"/>
    <property type="match status" value="1"/>
</dbReference>
<dbReference type="GO" id="GO:0009103">
    <property type="term" value="P:lipopolysaccharide biosynthetic process"/>
    <property type="evidence" value="ECO:0007669"/>
    <property type="project" value="UniProtKB-ARBA"/>
</dbReference>
<keyword evidence="6 8" id="KW-1133">Transmembrane helix</keyword>
<comment type="subcellular location">
    <subcellularLocation>
        <location evidence="1">Cell membrane</location>
        <topology evidence="1">Multi-pass membrane protein</topology>
    </subcellularLocation>
</comment>
<dbReference type="InterPro" id="IPR038731">
    <property type="entry name" value="RgtA/B/C-like"/>
</dbReference>
<evidence type="ECO:0000256" key="1">
    <source>
        <dbReference type="ARBA" id="ARBA00004651"/>
    </source>
</evidence>
<evidence type="ECO:0000256" key="3">
    <source>
        <dbReference type="ARBA" id="ARBA00022676"/>
    </source>
</evidence>
<evidence type="ECO:0000256" key="8">
    <source>
        <dbReference type="SAM" id="Phobius"/>
    </source>
</evidence>
<feature type="transmembrane region" description="Helical" evidence="8">
    <location>
        <begin position="267"/>
        <end position="284"/>
    </location>
</feature>
<evidence type="ECO:0000256" key="7">
    <source>
        <dbReference type="ARBA" id="ARBA00023136"/>
    </source>
</evidence>
<keyword evidence="4" id="KW-0808">Transferase</keyword>
<dbReference type="GO" id="GO:0005886">
    <property type="term" value="C:plasma membrane"/>
    <property type="evidence" value="ECO:0007669"/>
    <property type="project" value="UniProtKB-SubCell"/>
</dbReference>
<evidence type="ECO:0000259" key="9">
    <source>
        <dbReference type="Pfam" id="PF13231"/>
    </source>
</evidence>
<dbReference type="PANTHER" id="PTHR33908:SF11">
    <property type="entry name" value="MEMBRANE PROTEIN"/>
    <property type="match status" value="1"/>
</dbReference>
<dbReference type="InterPro" id="IPR050297">
    <property type="entry name" value="LipidA_mod_glycosyltrf_83"/>
</dbReference>
<feature type="transmembrane region" description="Helical" evidence="8">
    <location>
        <begin position="238"/>
        <end position="255"/>
    </location>
</feature>
<keyword evidence="5 8" id="KW-0812">Transmembrane</keyword>
<evidence type="ECO:0000313" key="11">
    <source>
        <dbReference type="Proteomes" id="UP000176850"/>
    </source>
</evidence>